<dbReference type="InterPro" id="IPR036271">
    <property type="entry name" value="Tet_transcr_reg_TetR-rel_C_sf"/>
</dbReference>
<accession>A0A7W9JMH8</accession>
<keyword evidence="8" id="KW-1185">Reference proteome</keyword>
<feature type="region of interest" description="Disordered" evidence="5">
    <location>
        <begin position="1"/>
        <end position="32"/>
    </location>
</feature>
<evidence type="ECO:0000259" key="6">
    <source>
        <dbReference type="PROSITE" id="PS50977"/>
    </source>
</evidence>
<protein>
    <submittedName>
        <fullName evidence="7">AcrR family transcriptional regulator</fullName>
    </submittedName>
</protein>
<comment type="caution">
    <text evidence="7">The sequence shown here is derived from an EMBL/GenBank/DDBJ whole genome shotgun (WGS) entry which is preliminary data.</text>
</comment>
<reference evidence="7 8" key="1">
    <citation type="submission" date="2020-08" db="EMBL/GenBank/DDBJ databases">
        <title>Sequencing the genomes of 1000 actinobacteria strains.</title>
        <authorList>
            <person name="Klenk H.-P."/>
        </authorList>
    </citation>
    <scope>NUCLEOTIDE SEQUENCE [LARGE SCALE GENOMIC DNA]</scope>
    <source>
        <strain evidence="7 8">DSM 17945</strain>
    </source>
</reference>
<keyword evidence="1" id="KW-0805">Transcription regulation</keyword>
<evidence type="ECO:0000313" key="7">
    <source>
        <dbReference type="EMBL" id="MBB5849897.1"/>
    </source>
</evidence>
<dbReference type="PANTHER" id="PTHR30055:SF148">
    <property type="entry name" value="TETR-FAMILY TRANSCRIPTIONAL REGULATOR"/>
    <property type="match status" value="1"/>
</dbReference>
<organism evidence="7 8">
    <name type="scientific">Micrococcus endophyticus</name>
    <dbReference type="NCBI Taxonomy" id="455343"/>
    <lineage>
        <taxon>Bacteria</taxon>
        <taxon>Bacillati</taxon>
        <taxon>Actinomycetota</taxon>
        <taxon>Actinomycetes</taxon>
        <taxon>Micrococcales</taxon>
        <taxon>Micrococcaceae</taxon>
        <taxon>Micrococcus</taxon>
    </lineage>
</organism>
<dbReference type="InterPro" id="IPR001647">
    <property type="entry name" value="HTH_TetR"/>
</dbReference>
<dbReference type="AlphaFoldDB" id="A0A7W9JMH8"/>
<dbReference type="PANTHER" id="PTHR30055">
    <property type="entry name" value="HTH-TYPE TRANSCRIPTIONAL REGULATOR RUTR"/>
    <property type="match status" value="1"/>
</dbReference>
<dbReference type="InterPro" id="IPR050109">
    <property type="entry name" value="HTH-type_TetR-like_transc_reg"/>
</dbReference>
<dbReference type="GO" id="GO:0000976">
    <property type="term" value="F:transcription cis-regulatory region binding"/>
    <property type="evidence" value="ECO:0007669"/>
    <property type="project" value="TreeGrafter"/>
</dbReference>
<evidence type="ECO:0000256" key="5">
    <source>
        <dbReference type="SAM" id="MobiDB-lite"/>
    </source>
</evidence>
<dbReference type="Gene3D" id="1.10.10.60">
    <property type="entry name" value="Homeodomain-like"/>
    <property type="match status" value="1"/>
</dbReference>
<gene>
    <name evidence="7" type="ORF">HDA33_002461</name>
</gene>
<evidence type="ECO:0000256" key="4">
    <source>
        <dbReference type="PROSITE-ProRule" id="PRU00335"/>
    </source>
</evidence>
<evidence type="ECO:0000256" key="1">
    <source>
        <dbReference type="ARBA" id="ARBA00023015"/>
    </source>
</evidence>
<dbReference type="PROSITE" id="PS50977">
    <property type="entry name" value="HTH_TETR_2"/>
    <property type="match status" value="1"/>
</dbReference>
<feature type="domain" description="HTH tetR-type" evidence="6">
    <location>
        <begin position="30"/>
        <end position="90"/>
    </location>
</feature>
<dbReference type="Pfam" id="PF00440">
    <property type="entry name" value="TetR_N"/>
    <property type="match status" value="1"/>
</dbReference>
<evidence type="ECO:0000256" key="3">
    <source>
        <dbReference type="ARBA" id="ARBA00023163"/>
    </source>
</evidence>
<dbReference type="Pfam" id="PF16859">
    <property type="entry name" value="TetR_C_11"/>
    <property type="match status" value="1"/>
</dbReference>
<evidence type="ECO:0000256" key="2">
    <source>
        <dbReference type="ARBA" id="ARBA00023125"/>
    </source>
</evidence>
<keyword evidence="3" id="KW-0804">Transcription</keyword>
<dbReference type="InterPro" id="IPR011075">
    <property type="entry name" value="TetR_C"/>
</dbReference>
<dbReference type="RefSeq" id="WP_184173641.1">
    <property type="nucleotide sequence ID" value="NZ_BAABAG010000003.1"/>
</dbReference>
<sequence>METRRTPLDPAGPPGTEDVAPRRRGRPRSQASREAILRAASELMGPGRHAKLTMEGIAARAGVSKQTVYRWWKTKVDVLVEAVGAGYLVIPLPVIPDTGDLREDLAHWLREMQEEIDGGGATHLSQSLVAAIATADSQSRQIHGMLVAPVREQLHARFRSARLGDGVDREMLAETVGSQLVMRVLFAEPTDEEWIRRLLDLVAPEGS</sequence>
<dbReference type="InterPro" id="IPR009057">
    <property type="entry name" value="Homeodomain-like_sf"/>
</dbReference>
<feature type="DNA-binding region" description="H-T-H motif" evidence="4">
    <location>
        <begin position="53"/>
        <end position="72"/>
    </location>
</feature>
<evidence type="ECO:0000313" key="8">
    <source>
        <dbReference type="Proteomes" id="UP000567246"/>
    </source>
</evidence>
<dbReference type="SUPFAM" id="SSF48498">
    <property type="entry name" value="Tetracyclin repressor-like, C-terminal domain"/>
    <property type="match status" value="1"/>
</dbReference>
<dbReference type="EMBL" id="JACHMW010000001">
    <property type="protein sequence ID" value="MBB5849897.1"/>
    <property type="molecule type" value="Genomic_DNA"/>
</dbReference>
<dbReference type="Proteomes" id="UP000567246">
    <property type="component" value="Unassembled WGS sequence"/>
</dbReference>
<dbReference type="GO" id="GO:0003700">
    <property type="term" value="F:DNA-binding transcription factor activity"/>
    <property type="evidence" value="ECO:0007669"/>
    <property type="project" value="TreeGrafter"/>
</dbReference>
<dbReference type="SUPFAM" id="SSF46689">
    <property type="entry name" value="Homeodomain-like"/>
    <property type="match status" value="1"/>
</dbReference>
<name>A0A7W9JMH8_9MICC</name>
<proteinExistence type="predicted"/>
<keyword evidence="2 4" id="KW-0238">DNA-binding</keyword>
<dbReference type="Gene3D" id="1.10.357.10">
    <property type="entry name" value="Tetracycline Repressor, domain 2"/>
    <property type="match status" value="1"/>
</dbReference>